<protein>
    <submittedName>
        <fullName evidence="1">Uncharacterized protein</fullName>
    </submittedName>
</protein>
<comment type="caution">
    <text evidence="1">The sequence shown here is derived from an EMBL/GenBank/DDBJ whole genome shotgun (WGS) entry which is preliminary data.</text>
</comment>
<dbReference type="VEuPathDB" id="FungiDB:H257_18345"/>
<dbReference type="EMBL" id="VJMI01018773">
    <property type="protein sequence ID" value="KAF0709457.1"/>
    <property type="molecule type" value="Genomic_DNA"/>
</dbReference>
<sequence length="408" mass="45682">MADWDAETLDTVYASMRDDISSTKLRFPASKVAAIIGLHEYGDPVEDFLEFLYQDLDDLLALDASVLHMEVTTKDAELDALIRKSGADAALNTLLQWTTDTRTTAKVNHALGLSDNAKSVIDKACKKNKLTTAEAKTLHQGLASKVWQSVGKRNESLAIQLYENQHGFVPIYPPSLSLCIYSYMFCSVRVHSTNDKLYYLYFPHPIQAKALTTGDLPSCGCRQAIALEHFIERVEVDKMTSSASVGEGGSQHRTGQHFSICGMIDGVADVLSINDVDDTWSTELILVEVKNRMRQFRHPVPLYDVIQMAVYMKMLGVRQGDMVQCIHQGPTTSIHVTRISFDKYPLTSTAVPCSCTPTDLWVSLVVPRMYTYASVIYAFRSHDSRRRAFVQASPRDQRTLLREALPFL</sequence>
<evidence type="ECO:0000313" key="1">
    <source>
        <dbReference type="EMBL" id="KAF0709457.1"/>
    </source>
</evidence>
<dbReference type="Proteomes" id="UP000469452">
    <property type="component" value="Unassembled WGS sequence"/>
</dbReference>
<proteinExistence type="predicted"/>
<gene>
    <name evidence="1" type="ORF">AaE_012876</name>
</gene>
<name>A0A6A4ZA63_APHAT</name>
<dbReference type="AlphaFoldDB" id="A0A6A4ZA63"/>
<reference evidence="1 2" key="1">
    <citation type="submission" date="2019-06" db="EMBL/GenBank/DDBJ databases">
        <title>Genomics analysis of Aphanomyces spp. identifies a new class of oomycete effector associated with host adaptation.</title>
        <authorList>
            <person name="Gaulin E."/>
        </authorList>
    </citation>
    <scope>NUCLEOTIDE SEQUENCE [LARGE SCALE GENOMIC DNA]</scope>
    <source>
        <strain evidence="1 2">E</strain>
    </source>
</reference>
<organism evidence="1 2">
    <name type="scientific">Aphanomyces astaci</name>
    <name type="common">Crayfish plague agent</name>
    <dbReference type="NCBI Taxonomy" id="112090"/>
    <lineage>
        <taxon>Eukaryota</taxon>
        <taxon>Sar</taxon>
        <taxon>Stramenopiles</taxon>
        <taxon>Oomycota</taxon>
        <taxon>Saprolegniomycetes</taxon>
        <taxon>Saprolegniales</taxon>
        <taxon>Verrucalvaceae</taxon>
        <taxon>Aphanomyces</taxon>
    </lineage>
</organism>
<evidence type="ECO:0000313" key="2">
    <source>
        <dbReference type="Proteomes" id="UP000469452"/>
    </source>
</evidence>
<accession>A0A6A4ZA63</accession>